<feature type="region of interest" description="Disordered" evidence="1">
    <location>
        <begin position="1"/>
        <end position="55"/>
    </location>
</feature>
<dbReference type="AlphaFoldDB" id="A0A6B9XTD7"/>
<gene>
    <name evidence="2" type="primary">orf04344</name>
    <name evidence="2" type="ORF">Q903MT_gene4321</name>
</gene>
<evidence type="ECO:0000256" key="1">
    <source>
        <dbReference type="SAM" id="MobiDB-lite"/>
    </source>
</evidence>
<keyword evidence="2" id="KW-0496">Mitochondrion</keyword>
<geneLocation type="mitochondrion" evidence="2"/>
<proteinExistence type="predicted"/>
<name>A0A6B9XTD7_PICSI</name>
<sequence>MISISHLGPNRGYSPQIPPLSDLSAISSNRTRDNRARNDQSNRPFPSSYYALPPA</sequence>
<organism evidence="2">
    <name type="scientific">Picea sitchensis</name>
    <name type="common">Sitka spruce</name>
    <name type="synonym">Pinus sitchensis</name>
    <dbReference type="NCBI Taxonomy" id="3332"/>
    <lineage>
        <taxon>Eukaryota</taxon>
        <taxon>Viridiplantae</taxon>
        <taxon>Streptophyta</taxon>
        <taxon>Embryophyta</taxon>
        <taxon>Tracheophyta</taxon>
        <taxon>Spermatophyta</taxon>
        <taxon>Pinopsida</taxon>
        <taxon>Pinidae</taxon>
        <taxon>Conifers I</taxon>
        <taxon>Pinales</taxon>
        <taxon>Pinaceae</taxon>
        <taxon>Picea</taxon>
    </lineage>
</organism>
<evidence type="ECO:0000313" key="2">
    <source>
        <dbReference type="EMBL" id="QHR90298.1"/>
    </source>
</evidence>
<dbReference type="EMBL" id="MK697699">
    <property type="protein sequence ID" value="QHR90298.1"/>
    <property type="molecule type" value="Genomic_DNA"/>
</dbReference>
<feature type="compositionally biased region" description="Basic and acidic residues" evidence="1">
    <location>
        <begin position="30"/>
        <end position="40"/>
    </location>
</feature>
<reference evidence="2" key="1">
    <citation type="submission" date="2019-03" db="EMBL/GenBank/DDBJ databases">
        <title>Largest Complete Mitochondrial Genome of a Gymnosperm, Sitka Spruce (Picea sitchensis), Indicates Complex Physical Structure.</title>
        <authorList>
            <person name="Jackman S.D."/>
            <person name="Coombe L."/>
            <person name="Warren R."/>
            <person name="Kirk H."/>
            <person name="Trinh E."/>
            <person name="McLeod T."/>
            <person name="Pleasance S."/>
            <person name="Pandoh P."/>
            <person name="Zhao Y."/>
            <person name="Coope R."/>
            <person name="Bousquet J."/>
            <person name="Bohlmann J.C."/>
            <person name="Jones S.J.M."/>
            <person name="Birol I."/>
        </authorList>
    </citation>
    <scope>NUCLEOTIDE SEQUENCE</scope>
    <source>
        <strain evidence="2">Q903</strain>
    </source>
</reference>
<protein>
    <submittedName>
        <fullName evidence="2">Uncharacterized protein</fullName>
    </submittedName>
</protein>
<accession>A0A6B9XTD7</accession>